<gene>
    <name evidence="10" type="ORF">WJX81_002252</name>
</gene>
<evidence type="ECO:0000256" key="4">
    <source>
        <dbReference type="ARBA" id="ARBA00022990"/>
    </source>
</evidence>
<dbReference type="PANTHER" id="PTHR15139">
    <property type="entry name" value="TUBULIN FOLDING COFACTOR C"/>
    <property type="match status" value="1"/>
</dbReference>
<evidence type="ECO:0000313" key="10">
    <source>
        <dbReference type="EMBL" id="KAK9845783.1"/>
    </source>
</evidence>
<dbReference type="Gene3D" id="2.160.20.70">
    <property type="match status" value="1"/>
</dbReference>
<evidence type="ECO:0000259" key="9">
    <source>
        <dbReference type="PROSITE" id="PS51329"/>
    </source>
</evidence>
<keyword evidence="5" id="KW-0143">Chaperone</keyword>
<dbReference type="Gene3D" id="1.20.58.1250">
    <property type="entry name" value="Tubulin Binding Cofactor C, N-terminal domain"/>
    <property type="match status" value="1"/>
</dbReference>
<sequence>MTEDGRDAYVHINVHASAICSAAGSAWSPPAIGGLAGAAQKPASMPAKVVDRLIARDHARMAERAKLLEETRGEGRPAEPAGNFLSRWKQAHADINLALEKALARTGAAHASAELYAVARRLVEAEREAAQAAFFLPAYDTRQVGLAIQAAKQRLEAARGAACTGHRPVGDADSAARVVAGQLGASEQPAKDAHGLPTGTGAQQQGDDCLAARRGGVLNTGSAVRGLADCTIVRTAAQLAGGTFAAEGLDCCTLWLAGPLAALRLAGLRGCRVFAGPVAGATFVDDAAGCTLALASRQVRLHRVNDCAAYLRVASHPILEHCSGMSVAPCALEYPGSAQHLAAAALGVDSGLWRDVRDFCWLRATPSPNWRVIPEEQRERLPSYPAEAHLSASAGGPVAQNLEALAPREPVKKAQMSAATVKTQPSSPSTPVRQLGADEWRARGKLPPYPPPPPACSTVFGGGMAATTREADERHSAPRIVPMWHGAPAPATKVGALAYNPRAVKAAYAAAGGNAAGTCFAHVFCDDSIGVLYVNDNVGRLDLPPGMLGLPNGLGGRALDTWWATHRLAGFFLPMVAGSSKRQLAYVFWGINRLGLVFQQLVIASLAVSTVTTLEAAAKWPDLVWLASALFFGVAVVRSMAMWWVLSKHAGRLDDVEATLAAYRGCGDSPLAELCAAELPMLDRLAVGVALGHLAQYEPPGSDPAQVAALQLYTAGSLSSDHPDEPLDCSLPQYAFCRGEKQLLRICMHSATSAGAALALQGAATGLLALANLCADDPGEAVSEAINAAHKLVAATFVAGASHSFDRILFLEGCDVGHLMQGVGRKGLTSLFQNLCLLAWAVTLADALTLAAPWIEASPIFTFVSEQVSHEAAHALLGAEKLLARLIR</sequence>
<evidence type="ECO:0000256" key="1">
    <source>
        <dbReference type="ARBA" id="ARBA00004496"/>
    </source>
</evidence>
<proteinExistence type="inferred from homology"/>
<comment type="similarity">
    <text evidence="2">Belongs to the TBCC family.</text>
</comment>
<evidence type="ECO:0000256" key="8">
    <source>
        <dbReference type="SAM" id="Phobius"/>
    </source>
</evidence>
<dbReference type="PANTHER" id="PTHR15139:SF0">
    <property type="entry name" value="TUBULIN-SPECIFIC CHAPERONE C"/>
    <property type="match status" value="1"/>
</dbReference>
<evidence type="ECO:0000313" key="11">
    <source>
        <dbReference type="Proteomes" id="UP001445335"/>
    </source>
</evidence>
<comment type="subcellular location">
    <subcellularLocation>
        <location evidence="1">Cytoplasm</location>
    </subcellularLocation>
</comment>
<dbReference type="GO" id="GO:0015631">
    <property type="term" value="F:tubulin binding"/>
    <property type="evidence" value="ECO:0007669"/>
    <property type="project" value="InterPro"/>
</dbReference>
<feature type="region of interest" description="Disordered" evidence="7">
    <location>
        <begin position="186"/>
        <end position="206"/>
    </location>
</feature>
<keyword evidence="8" id="KW-0812">Transmembrane</keyword>
<dbReference type="PROSITE" id="PS51329">
    <property type="entry name" value="C_CAP_COFACTOR_C"/>
    <property type="match status" value="1"/>
</dbReference>
<dbReference type="Pfam" id="PF16752">
    <property type="entry name" value="TBCC_N"/>
    <property type="match status" value="1"/>
</dbReference>
<comment type="subunit">
    <text evidence="6">Supercomplex made of cofactors A to E. Cofactors A and D function by capturing and stabilizing tubulin in a quasi-native conformation. Cofactor E binds to the cofactor D-tubulin complex; interaction with cofactor C then causes the release of tubulin polypeptides that are committed to the native state.</text>
</comment>
<dbReference type="InterPro" id="IPR017901">
    <property type="entry name" value="C-CAP_CF_C-like"/>
</dbReference>
<keyword evidence="8" id="KW-0472">Membrane</keyword>
<reference evidence="10 11" key="1">
    <citation type="journal article" date="2024" name="Nat. Commun.">
        <title>Phylogenomics reveals the evolutionary origins of lichenization in chlorophyte algae.</title>
        <authorList>
            <person name="Puginier C."/>
            <person name="Libourel C."/>
            <person name="Otte J."/>
            <person name="Skaloud P."/>
            <person name="Haon M."/>
            <person name="Grisel S."/>
            <person name="Petersen M."/>
            <person name="Berrin J.G."/>
            <person name="Delaux P.M."/>
            <person name="Dal Grande F."/>
            <person name="Keller J."/>
        </authorList>
    </citation>
    <scope>NUCLEOTIDE SEQUENCE [LARGE SCALE GENOMIC DNA]</scope>
    <source>
        <strain evidence="10 11">SAG 245.80</strain>
    </source>
</reference>
<organism evidence="10 11">
    <name type="scientific">Elliptochloris bilobata</name>
    <dbReference type="NCBI Taxonomy" id="381761"/>
    <lineage>
        <taxon>Eukaryota</taxon>
        <taxon>Viridiplantae</taxon>
        <taxon>Chlorophyta</taxon>
        <taxon>core chlorophytes</taxon>
        <taxon>Trebouxiophyceae</taxon>
        <taxon>Trebouxiophyceae incertae sedis</taxon>
        <taxon>Elliptochloris clade</taxon>
        <taxon>Elliptochloris</taxon>
    </lineage>
</organism>
<evidence type="ECO:0000256" key="3">
    <source>
        <dbReference type="ARBA" id="ARBA00022490"/>
    </source>
</evidence>
<comment type="caution">
    <text evidence="10">The sequence shown here is derived from an EMBL/GenBank/DDBJ whole genome shotgun (WGS) entry which is preliminary data.</text>
</comment>
<dbReference type="AlphaFoldDB" id="A0AAW1SJR6"/>
<dbReference type="Proteomes" id="UP001445335">
    <property type="component" value="Unassembled WGS sequence"/>
</dbReference>
<accession>A0AAW1SJR6</accession>
<evidence type="ECO:0000256" key="5">
    <source>
        <dbReference type="ARBA" id="ARBA00023186"/>
    </source>
</evidence>
<feature type="transmembrane region" description="Helical" evidence="8">
    <location>
        <begin position="623"/>
        <end position="646"/>
    </location>
</feature>
<keyword evidence="3" id="KW-0963">Cytoplasm</keyword>
<dbReference type="GO" id="GO:0007023">
    <property type="term" value="P:post-chaperonin tubulin folding pathway"/>
    <property type="evidence" value="ECO:0007669"/>
    <property type="project" value="InterPro"/>
</dbReference>
<name>A0AAW1SJR6_9CHLO</name>
<feature type="domain" description="C-CAP/cofactor C-like" evidence="9">
    <location>
        <begin position="211"/>
        <end position="361"/>
    </location>
</feature>
<keyword evidence="4" id="KW-0007">Acetylation</keyword>
<dbReference type="EMBL" id="JALJOU010000002">
    <property type="protein sequence ID" value="KAK9845783.1"/>
    <property type="molecule type" value="Genomic_DNA"/>
</dbReference>
<evidence type="ECO:0000256" key="2">
    <source>
        <dbReference type="ARBA" id="ARBA00008848"/>
    </source>
</evidence>
<dbReference type="InterPro" id="IPR006599">
    <property type="entry name" value="CARP_motif"/>
</dbReference>
<protein>
    <recommendedName>
        <fullName evidence="9">C-CAP/cofactor C-like domain-containing protein</fullName>
    </recommendedName>
</protein>
<dbReference type="Pfam" id="PF07986">
    <property type="entry name" value="TBCC"/>
    <property type="match status" value="1"/>
</dbReference>
<dbReference type="GO" id="GO:0005737">
    <property type="term" value="C:cytoplasm"/>
    <property type="evidence" value="ECO:0007669"/>
    <property type="project" value="UniProtKB-SubCell"/>
</dbReference>
<dbReference type="InterPro" id="IPR027684">
    <property type="entry name" value="TBCC"/>
</dbReference>
<evidence type="ECO:0000256" key="7">
    <source>
        <dbReference type="SAM" id="MobiDB-lite"/>
    </source>
</evidence>
<dbReference type="InterPro" id="IPR012945">
    <property type="entry name" value="Tubulin-bd_cofactor_C_dom"/>
</dbReference>
<dbReference type="InterPro" id="IPR016098">
    <property type="entry name" value="CAP/MinC_C"/>
</dbReference>
<dbReference type="InterPro" id="IPR031925">
    <property type="entry name" value="TBCC_N"/>
</dbReference>
<evidence type="ECO:0000256" key="6">
    <source>
        <dbReference type="ARBA" id="ARBA00026055"/>
    </source>
</evidence>
<keyword evidence="11" id="KW-1185">Reference proteome</keyword>
<keyword evidence="8" id="KW-1133">Transmembrane helix</keyword>
<dbReference type="InterPro" id="IPR038397">
    <property type="entry name" value="TBCC_N_sf"/>
</dbReference>
<dbReference type="SMART" id="SM00673">
    <property type="entry name" value="CARP"/>
    <property type="match status" value="2"/>
</dbReference>
<dbReference type="GO" id="GO:0007021">
    <property type="term" value="P:tubulin complex assembly"/>
    <property type="evidence" value="ECO:0007669"/>
    <property type="project" value="TreeGrafter"/>
</dbReference>